<feature type="transmembrane region" description="Helical" evidence="1">
    <location>
        <begin position="32"/>
        <end position="58"/>
    </location>
</feature>
<keyword evidence="1" id="KW-1133">Transmembrane helix</keyword>
<keyword evidence="3" id="KW-1185">Reference proteome</keyword>
<gene>
    <name evidence="2" type="ORF">Tco_1079758</name>
</gene>
<reference evidence="2" key="2">
    <citation type="submission" date="2022-01" db="EMBL/GenBank/DDBJ databases">
        <authorList>
            <person name="Yamashiro T."/>
            <person name="Shiraishi A."/>
            <person name="Satake H."/>
            <person name="Nakayama K."/>
        </authorList>
    </citation>
    <scope>NUCLEOTIDE SEQUENCE</scope>
</reference>
<keyword evidence="1" id="KW-0472">Membrane</keyword>
<name>A0ABQ5HSW7_9ASTR</name>
<evidence type="ECO:0000313" key="2">
    <source>
        <dbReference type="EMBL" id="GJT90913.1"/>
    </source>
</evidence>
<sequence>MPVASVCFGSVQAVFCDCLEFSFVFGSCLVIVRLLLFGLLAYCSQAVCCLAAACLLSVPCLSPLLWLRSVCLPCLSAVGYVVM</sequence>
<protein>
    <submittedName>
        <fullName evidence="2">Uncharacterized protein</fullName>
    </submittedName>
</protein>
<dbReference type="Proteomes" id="UP001151760">
    <property type="component" value="Unassembled WGS sequence"/>
</dbReference>
<dbReference type="EMBL" id="BQNB010019968">
    <property type="protein sequence ID" value="GJT90913.1"/>
    <property type="molecule type" value="Genomic_DNA"/>
</dbReference>
<comment type="caution">
    <text evidence="2">The sequence shown here is derived from an EMBL/GenBank/DDBJ whole genome shotgun (WGS) entry which is preliminary data.</text>
</comment>
<organism evidence="2 3">
    <name type="scientific">Tanacetum coccineum</name>
    <dbReference type="NCBI Taxonomy" id="301880"/>
    <lineage>
        <taxon>Eukaryota</taxon>
        <taxon>Viridiplantae</taxon>
        <taxon>Streptophyta</taxon>
        <taxon>Embryophyta</taxon>
        <taxon>Tracheophyta</taxon>
        <taxon>Spermatophyta</taxon>
        <taxon>Magnoliopsida</taxon>
        <taxon>eudicotyledons</taxon>
        <taxon>Gunneridae</taxon>
        <taxon>Pentapetalae</taxon>
        <taxon>asterids</taxon>
        <taxon>campanulids</taxon>
        <taxon>Asterales</taxon>
        <taxon>Asteraceae</taxon>
        <taxon>Asteroideae</taxon>
        <taxon>Anthemideae</taxon>
        <taxon>Anthemidinae</taxon>
        <taxon>Tanacetum</taxon>
    </lineage>
</organism>
<keyword evidence="1" id="KW-0812">Transmembrane</keyword>
<proteinExistence type="predicted"/>
<reference evidence="2" key="1">
    <citation type="journal article" date="2022" name="Int. J. Mol. Sci.">
        <title>Draft Genome of Tanacetum Coccineum: Genomic Comparison of Closely Related Tanacetum-Family Plants.</title>
        <authorList>
            <person name="Yamashiro T."/>
            <person name="Shiraishi A."/>
            <person name="Nakayama K."/>
            <person name="Satake H."/>
        </authorList>
    </citation>
    <scope>NUCLEOTIDE SEQUENCE</scope>
</reference>
<evidence type="ECO:0000313" key="3">
    <source>
        <dbReference type="Proteomes" id="UP001151760"/>
    </source>
</evidence>
<evidence type="ECO:0000256" key="1">
    <source>
        <dbReference type="SAM" id="Phobius"/>
    </source>
</evidence>
<accession>A0ABQ5HSW7</accession>